<protein>
    <recommendedName>
        <fullName evidence="1">ARM repeat N-terminal plant domain-containing protein</fullName>
    </recommendedName>
</protein>
<comment type="caution">
    <text evidence="2">The sequence shown here is derived from an EMBL/GenBank/DDBJ whole genome shotgun (WGS) entry which is preliminary data.</text>
</comment>
<evidence type="ECO:0000259" key="1">
    <source>
        <dbReference type="Pfam" id="PF26524"/>
    </source>
</evidence>
<dbReference type="Proteomes" id="UP001281410">
    <property type="component" value="Unassembled WGS sequence"/>
</dbReference>
<dbReference type="PANTHER" id="PTHR46578">
    <property type="entry name" value="ARM-REPEAT/TETRATRICOPEPTIDE REPEAT (TPR)-LIKE PROTEIN"/>
    <property type="match status" value="1"/>
</dbReference>
<keyword evidence="3" id="KW-1185">Reference proteome</keyword>
<dbReference type="InterPro" id="IPR011989">
    <property type="entry name" value="ARM-like"/>
</dbReference>
<accession>A0AAE0EAV2</accession>
<dbReference type="InterPro" id="IPR058868">
    <property type="entry name" value="ARM_7"/>
</dbReference>
<dbReference type="SUPFAM" id="SSF48371">
    <property type="entry name" value="ARM repeat"/>
    <property type="match status" value="1"/>
</dbReference>
<sequence>MAESQHHKTVKSTNPCTNPFCFFCSINEPAPSLRRTRLSRCFKEMTSSSDQEQEHVLVLSVLCNLAANQPNDPEFLYLGIFECMSKLIQRGVDDKVWLLRDQNIYIPYYAAHIIGSYTMNRADFAERAVESGVVLPLMELLRGKISWVEQRVAVHALCHLVSHERTFKAITDLYEQEIIELAKEIACNCFQVVYENFLGVKKKKLRVKYHCDLLTRGLGGCELRESKS</sequence>
<dbReference type="EMBL" id="JANJYJ010000003">
    <property type="protein sequence ID" value="KAK3221481.1"/>
    <property type="molecule type" value="Genomic_DNA"/>
</dbReference>
<proteinExistence type="predicted"/>
<gene>
    <name evidence="2" type="ORF">Dsin_008506</name>
</gene>
<dbReference type="Pfam" id="PF26524">
    <property type="entry name" value="ARM_7"/>
    <property type="match status" value="1"/>
</dbReference>
<name>A0AAE0EAV2_9ROSI</name>
<evidence type="ECO:0000313" key="2">
    <source>
        <dbReference type="EMBL" id="KAK3221481.1"/>
    </source>
</evidence>
<feature type="domain" description="ARM repeat N-terminal plant" evidence="1">
    <location>
        <begin position="15"/>
        <end position="227"/>
    </location>
</feature>
<reference evidence="2" key="1">
    <citation type="journal article" date="2023" name="Plant J.">
        <title>Genome sequences and population genomics provide insights into the demographic history, inbreeding, and mutation load of two 'living fossil' tree species of Dipteronia.</title>
        <authorList>
            <person name="Feng Y."/>
            <person name="Comes H.P."/>
            <person name="Chen J."/>
            <person name="Zhu S."/>
            <person name="Lu R."/>
            <person name="Zhang X."/>
            <person name="Li P."/>
            <person name="Qiu J."/>
            <person name="Olsen K.M."/>
            <person name="Qiu Y."/>
        </authorList>
    </citation>
    <scope>NUCLEOTIDE SEQUENCE</scope>
    <source>
        <strain evidence="2">NBL</strain>
    </source>
</reference>
<organism evidence="2 3">
    <name type="scientific">Dipteronia sinensis</name>
    <dbReference type="NCBI Taxonomy" id="43782"/>
    <lineage>
        <taxon>Eukaryota</taxon>
        <taxon>Viridiplantae</taxon>
        <taxon>Streptophyta</taxon>
        <taxon>Embryophyta</taxon>
        <taxon>Tracheophyta</taxon>
        <taxon>Spermatophyta</taxon>
        <taxon>Magnoliopsida</taxon>
        <taxon>eudicotyledons</taxon>
        <taxon>Gunneridae</taxon>
        <taxon>Pentapetalae</taxon>
        <taxon>rosids</taxon>
        <taxon>malvids</taxon>
        <taxon>Sapindales</taxon>
        <taxon>Sapindaceae</taxon>
        <taxon>Hippocastanoideae</taxon>
        <taxon>Acereae</taxon>
        <taxon>Dipteronia</taxon>
    </lineage>
</organism>
<dbReference type="AlphaFoldDB" id="A0AAE0EAV2"/>
<evidence type="ECO:0000313" key="3">
    <source>
        <dbReference type="Proteomes" id="UP001281410"/>
    </source>
</evidence>
<dbReference type="Gene3D" id="1.25.10.10">
    <property type="entry name" value="Leucine-rich Repeat Variant"/>
    <property type="match status" value="1"/>
</dbReference>
<dbReference type="InterPro" id="IPR016024">
    <property type="entry name" value="ARM-type_fold"/>
</dbReference>
<dbReference type="PANTHER" id="PTHR46578:SF4">
    <property type="entry name" value="ARM-REPEAT_TETRATRICOPEPTIDE REPEAT (TPR)-LIKE PROTEIN"/>
    <property type="match status" value="1"/>
</dbReference>